<dbReference type="STRING" id="1810919.A0A3D8S5Z1"/>
<accession>A0A3D8S5Z1</accession>
<reference evidence="5 6" key="1">
    <citation type="journal article" date="2018" name="IMA Fungus">
        <title>IMA Genome-F 9: Draft genome sequence of Annulohypoxylon stygium, Aspergillus mulundensis, Berkeleyomyces basicola (syn. Thielaviopsis basicola), Ceratocystis smalleyi, two Cercospora beticola strains, Coleophoma cylindrospora, Fusarium fracticaudum, Phialophora cf. hyalina, and Morchella septimelata.</title>
        <authorList>
            <person name="Wingfield B.D."/>
            <person name="Bills G.F."/>
            <person name="Dong Y."/>
            <person name="Huang W."/>
            <person name="Nel W.J."/>
            <person name="Swalarsk-Parry B.S."/>
            <person name="Vaghefi N."/>
            <person name="Wilken P.M."/>
            <person name="An Z."/>
            <person name="de Beer Z.W."/>
            <person name="De Vos L."/>
            <person name="Chen L."/>
            <person name="Duong T.A."/>
            <person name="Gao Y."/>
            <person name="Hammerbacher A."/>
            <person name="Kikkert J.R."/>
            <person name="Li Y."/>
            <person name="Li H."/>
            <person name="Li K."/>
            <person name="Li Q."/>
            <person name="Liu X."/>
            <person name="Ma X."/>
            <person name="Naidoo K."/>
            <person name="Pethybridge S.J."/>
            <person name="Sun J."/>
            <person name="Steenkamp E.T."/>
            <person name="van der Nest M.A."/>
            <person name="van Wyk S."/>
            <person name="Wingfield M.J."/>
            <person name="Xiong C."/>
            <person name="Yue Q."/>
            <person name="Zhang X."/>
        </authorList>
    </citation>
    <scope>NUCLEOTIDE SEQUENCE [LARGE SCALE GENOMIC DNA]</scope>
    <source>
        <strain evidence="5 6">DSM 5745</strain>
    </source>
</reference>
<dbReference type="PROSITE" id="PS50088">
    <property type="entry name" value="ANK_REPEAT"/>
    <property type="match status" value="1"/>
</dbReference>
<keyword evidence="2 3" id="KW-0040">ANK repeat</keyword>
<dbReference type="RefSeq" id="XP_026604673.1">
    <property type="nucleotide sequence ID" value="XM_026747193.1"/>
</dbReference>
<dbReference type="Proteomes" id="UP000256690">
    <property type="component" value="Unassembled WGS sequence"/>
</dbReference>
<evidence type="ECO:0000313" key="5">
    <source>
        <dbReference type="EMBL" id="RDW81620.1"/>
    </source>
</evidence>
<dbReference type="InterPro" id="IPR002110">
    <property type="entry name" value="Ankyrin_rpt"/>
</dbReference>
<evidence type="ECO:0000313" key="6">
    <source>
        <dbReference type="Proteomes" id="UP000256690"/>
    </source>
</evidence>
<feature type="repeat" description="ANK" evidence="3">
    <location>
        <begin position="677"/>
        <end position="699"/>
    </location>
</feature>
<evidence type="ECO:0000256" key="3">
    <source>
        <dbReference type="PROSITE-ProRule" id="PRU00023"/>
    </source>
</evidence>
<organism evidence="5 6">
    <name type="scientific">Aspergillus mulundensis</name>
    <dbReference type="NCBI Taxonomy" id="1810919"/>
    <lineage>
        <taxon>Eukaryota</taxon>
        <taxon>Fungi</taxon>
        <taxon>Dikarya</taxon>
        <taxon>Ascomycota</taxon>
        <taxon>Pezizomycotina</taxon>
        <taxon>Eurotiomycetes</taxon>
        <taxon>Eurotiomycetidae</taxon>
        <taxon>Eurotiales</taxon>
        <taxon>Aspergillaceae</taxon>
        <taxon>Aspergillus</taxon>
        <taxon>Aspergillus subgen. Nidulantes</taxon>
    </lineage>
</organism>
<dbReference type="PROSITE" id="PS50181">
    <property type="entry name" value="FBOX"/>
    <property type="match status" value="1"/>
</dbReference>
<dbReference type="InterPro" id="IPR036770">
    <property type="entry name" value="Ankyrin_rpt-contain_sf"/>
</dbReference>
<dbReference type="Gene3D" id="1.25.40.20">
    <property type="entry name" value="Ankyrin repeat-containing domain"/>
    <property type="match status" value="4"/>
</dbReference>
<keyword evidence="1" id="KW-0677">Repeat</keyword>
<comment type="caution">
    <text evidence="5">The sequence shown here is derived from an EMBL/GenBank/DDBJ whole genome shotgun (WGS) entry which is preliminary data.</text>
</comment>
<evidence type="ECO:0000256" key="1">
    <source>
        <dbReference type="ARBA" id="ARBA00022737"/>
    </source>
</evidence>
<dbReference type="PROSITE" id="PS50297">
    <property type="entry name" value="ANK_REP_REGION"/>
    <property type="match status" value="1"/>
</dbReference>
<dbReference type="GeneID" id="38115547"/>
<feature type="domain" description="F-box" evidence="4">
    <location>
        <begin position="3"/>
        <end position="48"/>
    </location>
</feature>
<keyword evidence="6" id="KW-1185">Reference proteome</keyword>
<dbReference type="EMBL" id="PVWQ01000005">
    <property type="protein sequence ID" value="RDW81620.1"/>
    <property type="molecule type" value="Genomic_DNA"/>
</dbReference>
<dbReference type="PANTHER" id="PTHR24198:SF165">
    <property type="entry name" value="ANKYRIN REPEAT-CONTAINING PROTEIN-RELATED"/>
    <property type="match status" value="1"/>
</dbReference>
<dbReference type="PANTHER" id="PTHR24198">
    <property type="entry name" value="ANKYRIN REPEAT AND PROTEIN KINASE DOMAIN-CONTAINING PROTEIN"/>
    <property type="match status" value="1"/>
</dbReference>
<dbReference type="InterPro" id="IPR001810">
    <property type="entry name" value="F-box_dom"/>
</dbReference>
<dbReference type="SUPFAM" id="SSF48403">
    <property type="entry name" value="Ankyrin repeat"/>
    <property type="match status" value="2"/>
</dbReference>
<dbReference type="AlphaFoldDB" id="A0A3D8S5Z1"/>
<proteinExistence type="predicted"/>
<evidence type="ECO:0000259" key="4">
    <source>
        <dbReference type="PROSITE" id="PS50181"/>
    </source>
</evidence>
<evidence type="ECO:0000256" key="2">
    <source>
        <dbReference type="ARBA" id="ARBA00023043"/>
    </source>
</evidence>
<dbReference type="OrthoDB" id="4464097at2759"/>
<protein>
    <recommendedName>
        <fullName evidence="4">F-box domain-containing protein</fullName>
    </recommendedName>
</protein>
<dbReference type="Pfam" id="PF12796">
    <property type="entry name" value="Ank_2"/>
    <property type="match status" value="3"/>
</dbReference>
<name>A0A3D8S5Z1_9EURO</name>
<dbReference type="SMART" id="SM00248">
    <property type="entry name" value="ANK"/>
    <property type="match status" value="11"/>
</dbReference>
<gene>
    <name evidence="5" type="ORF">DSM5745_05177</name>
</gene>
<sequence>MASFPLFNLPEELVIIVTAHMPDTDLAAFCRSSKASNRIGQISLYRRLSPVERMRVSSLANIQNRPTTMETLLWHNQHDKAKLRELAPDALKLACRWGGTHLIKALLDAGVSPNTATSGLYNGPPAPQPLAVAAVYHQLKVMELLASAGAKPGVNSFEHNFLILCGDPRSNVQIPQGERVRKARMLTDCGFDLNQLSPQGDSFLHRECHYREGGPATKANVEFLLHLGFNVNGPNQQGRTPLEIAALNGDPNSPQRLNTQGRVDPHQVLECLLAAGATLERESGIELLRFSLREQNSRSLVLLLDAWKKQLVSFESSSPIVMFCAAAAAGDVELMRDLLKQGKVEGNCEVDRITALIAAARTGNEDAVKFLLQDASARKSCNETDAYGRTALHNAVLRGSEQTVRLLFPHTKFILEDKDGHPSQALLAAAVRCQPITIVAMLLDQLSTESTKIRTAPGMPPRRIGMVIDGDNEPGEAAAVQAAFRTAVRHRKKDAIRLILDCKNPWIVYPGKWYNALNDTLTWDEDLALELLDRGARDCSLHPYPPIMVAAMHNRTRAISALIKKGAKLDRYSHLTYTALTLAVEHNQAEAVACLLKAGADTSIEMELDMACRKKTNEYHDRSNPSGPSRTRNDTIFAYAVLHGQAEIVKLLIPHFEITLPQLRDVWLGRRYKEVRDGPNALHVAAYWGHWEVVRVLLDTRKFDLKYRDDQGKRACEYATDSRHPCPKDILDKLSV</sequence>